<sequence length="380" mass="42182">MTAPHGGAPDQGAPRSGAPASTQRVFPCTNCGATLEFAPGTESLRCPYCGSAQHIEIAADRVVREHAWDEFVRLPRKPVATLAAYVFTCPGCGAVTESDAISDRCQFCGAPVVASVDGGEMVVPEAVLPFSVDRPRVREALQGWVKSRWFAPNALKKVTTAESVRSTYLPHWTYDANTSSHYTGERGEYYYETETYTVRDSDGQERTETRQVRKTRWWPASGHVSRDFDDVLVRGTSKVPSDHLDALEPWPLPESKPYDPDYLAGHQTLRYDVEPEEGMGVARGRMASVIEQDCRRDIGGDEQRVHSVNTSYSRVMFKLMLLPVWVCVYLYAGRSFQVLINGRTAEVAGQRPYSKVKIALAVIAALLVVTAVVLFFVLRR</sequence>
<dbReference type="EMBL" id="JFBT01000001">
    <property type="protein sequence ID" value="EXG81279.1"/>
    <property type="molecule type" value="Genomic_DNA"/>
</dbReference>
<reference evidence="3 4" key="1">
    <citation type="submission" date="2013-07" db="EMBL/GenBank/DDBJ databases">
        <authorList>
            <consortium name="DOE Joint Genome Institute"/>
            <person name="Eisen J."/>
            <person name="Huntemann M."/>
            <person name="Han J."/>
            <person name="Chen A."/>
            <person name="Kyrpides N."/>
            <person name="Mavromatis K."/>
            <person name="Markowitz V."/>
            <person name="Palaniappan K."/>
            <person name="Ivanova N."/>
            <person name="Schaumberg A."/>
            <person name="Pati A."/>
            <person name="Liolios K."/>
            <person name="Nordberg H.P."/>
            <person name="Cantor M.N."/>
            <person name="Hua S.X."/>
            <person name="Woyke T."/>
        </authorList>
    </citation>
    <scope>NUCLEOTIDE SEQUENCE [LARGE SCALE GENOMIC DNA]</scope>
    <source>
        <strain evidence="3 4">DSM 44712</strain>
    </source>
</reference>
<organism evidence="3 4">
    <name type="scientific">Cryptosporangium arvum DSM 44712</name>
    <dbReference type="NCBI Taxonomy" id="927661"/>
    <lineage>
        <taxon>Bacteria</taxon>
        <taxon>Bacillati</taxon>
        <taxon>Actinomycetota</taxon>
        <taxon>Actinomycetes</taxon>
        <taxon>Cryptosporangiales</taxon>
        <taxon>Cryptosporangiaceae</taxon>
        <taxon>Cryptosporangium</taxon>
    </lineage>
</organism>
<dbReference type="Proteomes" id="UP000021053">
    <property type="component" value="Unassembled WGS sequence"/>
</dbReference>
<keyword evidence="4" id="KW-1185">Reference proteome</keyword>
<dbReference type="Gene3D" id="2.20.28.30">
    <property type="entry name" value="RNA polymerase ii, chain L"/>
    <property type="match status" value="1"/>
</dbReference>
<evidence type="ECO:0008006" key="5">
    <source>
        <dbReference type="Google" id="ProtNLM"/>
    </source>
</evidence>
<dbReference type="PATRIC" id="fig|927661.3.peg.2352"/>
<evidence type="ECO:0000313" key="3">
    <source>
        <dbReference type="EMBL" id="EXG81279.1"/>
    </source>
</evidence>
<feature type="transmembrane region" description="Helical" evidence="2">
    <location>
        <begin position="358"/>
        <end position="378"/>
    </location>
</feature>
<evidence type="ECO:0000256" key="2">
    <source>
        <dbReference type="SAM" id="Phobius"/>
    </source>
</evidence>
<protein>
    <recommendedName>
        <fullName evidence="5">Replication restart DNA helicase PriA</fullName>
    </recommendedName>
</protein>
<feature type="transmembrane region" description="Helical" evidence="2">
    <location>
        <begin position="315"/>
        <end position="332"/>
    </location>
</feature>
<keyword evidence="2" id="KW-0812">Transmembrane</keyword>
<comment type="caution">
    <text evidence="3">The sequence shown here is derived from an EMBL/GenBank/DDBJ whole genome shotgun (WGS) entry which is preliminary data.</text>
</comment>
<evidence type="ECO:0000256" key="1">
    <source>
        <dbReference type="SAM" id="MobiDB-lite"/>
    </source>
</evidence>
<dbReference type="HOGENOM" id="CLU_039030_1_0_11"/>
<dbReference type="RefSeq" id="WP_245620436.1">
    <property type="nucleotide sequence ID" value="NZ_KK073874.1"/>
</dbReference>
<name>A0A010ZRN8_9ACTN</name>
<evidence type="ECO:0000313" key="4">
    <source>
        <dbReference type="Proteomes" id="UP000021053"/>
    </source>
</evidence>
<dbReference type="PANTHER" id="PTHR37826:SF3">
    <property type="entry name" value="J DOMAIN-CONTAINING PROTEIN"/>
    <property type="match status" value="1"/>
</dbReference>
<keyword evidence="2" id="KW-1133">Transmembrane helix</keyword>
<dbReference type="PANTHER" id="PTHR37826">
    <property type="entry name" value="FLOTILLIN BAND_7_5 DOMAIN PROTEIN"/>
    <property type="match status" value="1"/>
</dbReference>
<keyword evidence="2" id="KW-0472">Membrane</keyword>
<dbReference type="AlphaFoldDB" id="A0A010ZRN8"/>
<feature type="region of interest" description="Disordered" evidence="1">
    <location>
        <begin position="1"/>
        <end position="22"/>
    </location>
</feature>
<proteinExistence type="predicted"/>
<accession>A0A010ZRN8</accession>
<gene>
    <name evidence="3" type="ORF">CryarDRAFT_2389</name>
</gene>